<gene>
    <name evidence="4" type="ORF">PHYBLDRAFT_73546</name>
</gene>
<keyword evidence="1" id="KW-0677">Repeat</keyword>
<reference evidence="5" key="1">
    <citation type="submission" date="2015-06" db="EMBL/GenBank/DDBJ databases">
        <title>Expansion of signal transduction pathways in fungi by whole-genome duplication.</title>
        <authorList>
            <consortium name="DOE Joint Genome Institute"/>
            <person name="Corrochano L.M."/>
            <person name="Kuo A."/>
            <person name="Marcet-Houben M."/>
            <person name="Polaino S."/>
            <person name="Salamov A."/>
            <person name="Villalobos J.M."/>
            <person name="Alvarez M.I."/>
            <person name="Avalos J."/>
            <person name="Benito E.P."/>
            <person name="Benoit I."/>
            <person name="Burger G."/>
            <person name="Camino L.P."/>
            <person name="Canovas D."/>
            <person name="Cerda-Olmedo E."/>
            <person name="Cheng J.-F."/>
            <person name="Dominguez A."/>
            <person name="Elias M."/>
            <person name="Eslava A.P."/>
            <person name="Glaser F."/>
            <person name="Grimwood J."/>
            <person name="Gutierrez G."/>
            <person name="Heitman J."/>
            <person name="Henrissat B."/>
            <person name="Iturriaga E.A."/>
            <person name="Lang B.F."/>
            <person name="Lavin J.L."/>
            <person name="Lee S."/>
            <person name="Li W."/>
            <person name="Lindquist E."/>
            <person name="Lopez-Garcia S."/>
            <person name="Luque E.M."/>
            <person name="Marcos A.T."/>
            <person name="Martin J."/>
            <person name="McCluskey K."/>
            <person name="Medina H.R."/>
            <person name="Miralles-Duran A."/>
            <person name="Miyazaki A."/>
            <person name="Munoz-Torres E."/>
            <person name="Oguiza J.A."/>
            <person name="Ohm R."/>
            <person name="Olmedo M."/>
            <person name="Orejas M."/>
            <person name="Ortiz-Castellanos L."/>
            <person name="Pisabarro A.G."/>
            <person name="Rodriguez-Romero J."/>
            <person name="Ruiz-Herrera J."/>
            <person name="Ruiz-Vazquez R."/>
            <person name="Sanz C."/>
            <person name="Schackwitz W."/>
            <person name="Schmutz J."/>
            <person name="Shahriari M."/>
            <person name="Shelest E."/>
            <person name="Silva-Franco F."/>
            <person name="Soanes D."/>
            <person name="Syed K."/>
            <person name="Tagua V.G."/>
            <person name="Talbot N.J."/>
            <person name="Thon M."/>
            <person name="De vries R.P."/>
            <person name="Wiebenga A."/>
            <person name="Yadav J.S."/>
            <person name="Braun E.L."/>
            <person name="Baker S."/>
            <person name="Garre V."/>
            <person name="Horwitz B."/>
            <person name="Torres-Martinez S."/>
            <person name="Idnurm A."/>
            <person name="Herrera-Estrella A."/>
            <person name="Gabaldon T."/>
            <person name="Grigoriev I.V."/>
        </authorList>
    </citation>
    <scope>NUCLEOTIDE SEQUENCE [LARGE SCALE GENOMIC DNA]</scope>
    <source>
        <strain evidence="5">NRRL 1555(-)</strain>
    </source>
</reference>
<dbReference type="OrthoDB" id="194358at2759"/>
<dbReference type="InterPro" id="IPR002110">
    <property type="entry name" value="Ankyrin_rpt"/>
</dbReference>
<dbReference type="InterPro" id="IPR036770">
    <property type="entry name" value="Ankyrin_rpt-contain_sf"/>
</dbReference>
<dbReference type="VEuPathDB" id="FungiDB:PHYBLDRAFT_73546"/>
<dbReference type="Pfam" id="PF12796">
    <property type="entry name" value="Ank_2"/>
    <property type="match status" value="2"/>
</dbReference>
<dbReference type="PROSITE" id="PS50297">
    <property type="entry name" value="ANK_REP_REGION"/>
    <property type="match status" value="1"/>
</dbReference>
<evidence type="ECO:0000256" key="3">
    <source>
        <dbReference type="PROSITE-ProRule" id="PRU00023"/>
    </source>
</evidence>
<evidence type="ECO:0000313" key="5">
    <source>
        <dbReference type="Proteomes" id="UP000077315"/>
    </source>
</evidence>
<dbReference type="SUPFAM" id="SSF48403">
    <property type="entry name" value="Ankyrin repeat"/>
    <property type="match status" value="1"/>
</dbReference>
<keyword evidence="5" id="KW-1185">Reference proteome</keyword>
<feature type="repeat" description="ANK" evidence="3">
    <location>
        <begin position="234"/>
        <end position="266"/>
    </location>
</feature>
<dbReference type="PANTHER" id="PTHR24198">
    <property type="entry name" value="ANKYRIN REPEAT AND PROTEIN KINASE DOMAIN-CONTAINING PROTEIN"/>
    <property type="match status" value="1"/>
</dbReference>
<dbReference type="EMBL" id="KV441001">
    <property type="protein sequence ID" value="OAD66736.1"/>
    <property type="molecule type" value="Genomic_DNA"/>
</dbReference>
<dbReference type="SMART" id="SM00248">
    <property type="entry name" value="ANK"/>
    <property type="match status" value="7"/>
</dbReference>
<dbReference type="STRING" id="763407.A0A167JUJ5"/>
<dbReference type="InParanoid" id="A0A167JUJ5"/>
<dbReference type="PANTHER" id="PTHR24198:SF165">
    <property type="entry name" value="ANKYRIN REPEAT-CONTAINING PROTEIN-RELATED"/>
    <property type="match status" value="1"/>
</dbReference>
<name>A0A167JUJ5_PHYB8</name>
<proteinExistence type="predicted"/>
<organism evidence="4 5">
    <name type="scientific">Phycomyces blakesleeanus (strain ATCC 8743b / DSM 1359 / FGSC 10004 / NBRC 33097 / NRRL 1555)</name>
    <dbReference type="NCBI Taxonomy" id="763407"/>
    <lineage>
        <taxon>Eukaryota</taxon>
        <taxon>Fungi</taxon>
        <taxon>Fungi incertae sedis</taxon>
        <taxon>Mucoromycota</taxon>
        <taxon>Mucoromycotina</taxon>
        <taxon>Mucoromycetes</taxon>
        <taxon>Mucorales</taxon>
        <taxon>Phycomycetaceae</taxon>
        <taxon>Phycomyces</taxon>
    </lineage>
</organism>
<protein>
    <submittedName>
        <fullName evidence="4">Uncharacterized protein</fullName>
    </submittedName>
</protein>
<keyword evidence="2 3" id="KW-0040">ANK repeat</keyword>
<dbReference type="PROSITE" id="PS50088">
    <property type="entry name" value="ANK_REPEAT"/>
    <property type="match status" value="1"/>
</dbReference>
<evidence type="ECO:0000313" key="4">
    <source>
        <dbReference type="EMBL" id="OAD66736.1"/>
    </source>
</evidence>
<dbReference type="Proteomes" id="UP000077315">
    <property type="component" value="Unassembled WGS sequence"/>
</dbReference>
<evidence type="ECO:0000256" key="2">
    <source>
        <dbReference type="ARBA" id="ARBA00023043"/>
    </source>
</evidence>
<dbReference type="AlphaFoldDB" id="A0A167JUJ5"/>
<dbReference type="Gene3D" id="1.25.40.20">
    <property type="entry name" value="Ankyrin repeat-containing domain"/>
    <property type="match status" value="3"/>
</dbReference>
<dbReference type="RefSeq" id="XP_018284776.1">
    <property type="nucleotide sequence ID" value="XM_018442874.1"/>
</dbReference>
<dbReference type="GeneID" id="29003780"/>
<dbReference type="Pfam" id="PF00023">
    <property type="entry name" value="Ank"/>
    <property type="match status" value="1"/>
</dbReference>
<accession>A0A167JUJ5</accession>
<sequence length="418" mass="46929">MPAKQYPSTGSSLYPPLFWIHKANDQRPKLSLEQLPAELQTHIFVLAQNPELATVCTSFWELSFSPLVRAQYLLLRFGKDAALGERAMSYRIANLKVIDNLLKLGCNPRADGDWLYWRACTKHNVHLCRLILAAAQPTPKILGHFLNVAAMKGAIEIIDLLVEEYGADVHQPNNEDLVLMLACAENQVSVVRHLMRRYGCNVHANRERHLRRACLQGHLELVELLLDGAYVHAYNDAALQNAAHKGHSAIVKRLLEAGANPQANQNAPLQYTIAVDDELSVRYLLDAGADPHCDQEWPIRHACRRGATKIVECLLDHGVDPDVAKGMPLREALRSSSYQTAQFLLNRKVDPNSTGAIRGICNAVRRNDLELVMLMARYGTRLDHPEILISALSPCQPTKGNIRNFVKEWCQEQEENIL</sequence>
<evidence type="ECO:0000256" key="1">
    <source>
        <dbReference type="ARBA" id="ARBA00022737"/>
    </source>
</evidence>